<reference evidence="2 3" key="1">
    <citation type="submission" date="2016-11" db="EMBL/GenBank/DDBJ databases">
        <authorList>
            <person name="Jaros S."/>
            <person name="Januszkiewicz K."/>
            <person name="Wedrychowicz H."/>
        </authorList>
    </citation>
    <scope>NUCLEOTIDE SEQUENCE [LARGE SCALE GENOMIC DNA]</scope>
    <source>
        <strain evidence="2 3">DSM 6191</strain>
    </source>
</reference>
<dbReference type="InterPro" id="IPR013022">
    <property type="entry name" value="Xyl_isomerase-like_TIM-brl"/>
</dbReference>
<gene>
    <name evidence="2" type="ORF">SAMN02745941_01198</name>
</gene>
<dbReference type="EMBL" id="FQXU01000004">
    <property type="protein sequence ID" value="SHH89631.1"/>
    <property type="molecule type" value="Genomic_DNA"/>
</dbReference>
<name>A0A1M5WQ72_9CLOT</name>
<dbReference type="Gene3D" id="3.20.20.150">
    <property type="entry name" value="Divalent-metal-dependent TIM barrel enzymes"/>
    <property type="match status" value="1"/>
</dbReference>
<accession>A0A1M5WQ72</accession>
<keyword evidence="2" id="KW-0413">Isomerase</keyword>
<proteinExistence type="predicted"/>
<dbReference type="GO" id="GO:0016853">
    <property type="term" value="F:isomerase activity"/>
    <property type="evidence" value="ECO:0007669"/>
    <property type="project" value="UniProtKB-KW"/>
</dbReference>
<sequence>MDKIISYGFPTIIHAVLDINEIEDHTIKLIKILNKLNHRELIIHPVCHSEVIDENTIYKLTNVIRKTLEMLKPHGITLYLENNSKLDPIFSTSKEIEIMFNHNPDLEFLLDIAHIYSYEHLKEMVFIKVPQILHITDKHFDIIHEHLPIGHGEINFKYIFDEILCNYDGKIIFEVTKDNVDIVKSKEIIEFLVGL</sequence>
<dbReference type="Proteomes" id="UP000184241">
    <property type="component" value="Unassembled WGS sequence"/>
</dbReference>
<evidence type="ECO:0000313" key="3">
    <source>
        <dbReference type="Proteomes" id="UP000184241"/>
    </source>
</evidence>
<dbReference type="InterPro" id="IPR036237">
    <property type="entry name" value="Xyl_isomerase-like_sf"/>
</dbReference>
<dbReference type="Pfam" id="PF01261">
    <property type="entry name" value="AP_endonuc_2"/>
    <property type="match status" value="1"/>
</dbReference>
<dbReference type="RefSeq" id="WP_242950070.1">
    <property type="nucleotide sequence ID" value="NZ_FQXU01000004.1"/>
</dbReference>
<dbReference type="AlphaFoldDB" id="A0A1M5WQ72"/>
<feature type="domain" description="Xylose isomerase-like TIM barrel" evidence="1">
    <location>
        <begin position="24"/>
        <end position="181"/>
    </location>
</feature>
<organism evidence="2 3">
    <name type="scientific">Clostridium intestinale DSM 6191</name>
    <dbReference type="NCBI Taxonomy" id="1121320"/>
    <lineage>
        <taxon>Bacteria</taxon>
        <taxon>Bacillati</taxon>
        <taxon>Bacillota</taxon>
        <taxon>Clostridia</taxon>
        <taxon>Eubacteriales</taxon>
        <taxon>Clostridiaceae</taxon>
        <taxon>Clostridium</taxon>
    </lineage>
</organism>
<dbReference type="SUPFAM" id="SSF51658">
    <property type="entry name" value="Xylose isomerase-like"/>
    <property type="match status" value="1"/>
</dbReference>
<protein>
    <submittedName>
        <fullName evidence="2">Xylose isomerase-like TIM barrel</fullName>
    </submittedName>
</protein>
<evidence type="ECO:0000259" key="1">
    <source>
        <dbReference type="Pfam" id="PF01261"/>
    </source>
</evidence>
<evidence type="ECO:0000313" key="2">
    <source>
        <dbReference type="EMBL" id="SHH89631.1"/>
    </source>
</evidence>